<accession>A0A183B403</accession>
<dbReference type="WBParaSite" id="ECPE_0001397801-mRNA-1">
    <property type="protein sequence ID" value="ECPE_0001397801-mRNA-1"/>
    <property type="gene ID" value="ECPE_0001397801"/>
</dbReference>
<evidence type="ECO:0000313" key="2">
    <source>
        <dbReference type="Proteomes" id="UP000272942"/>
    </source>
</evidence>
<keyword evidence="2" id="KW-1185">Reference proteome</keyword>
<reference evidence="3" key="1">
    <citation type="submission" date="2016-06" db="UniProtKB">
        <authorList>
            <consortium name="WormBaseParasite"/>
        </authorList>
    </citation>
    <scope>IDENTIFICATION</scope>
</reference>
<name>A0A183B403_9TREM</name>
<dbReference type="EMBL" id="UZAN01056347">
    <property type="protein sequence ID" value="VDP91212.1"/>
    <property type="molecule type" value="Genomic_DNA"/>
</dbReference>
<evidence type="ECO:0000313" key="3">
    <source>
        <dbReference type="WBParaSite" id="ECPE_0001397801-mRNA-1"/>
    </source>
</evidence>
<dbReference type="Proteomes" id="UP000272942">
    <property type="component" value="Unassembled WGS sequence"/>
</dbReference>
<evidence type="ECO:0000313" key="1">
    <source>
        <dbReference type="EMBL" id="VDP91212.1"/>
    </source>
</evidence>
<proteinExistence type="predicted"/>
<sequence>MRPDVKPGGNRVPKPIDIVAGPIDGMFLRFVCGSVQSQSLLIDYSPIFWTAFHQIYRNPENMMSQICLPLFLLAVCTVQQSYGLECYECNSFEKEACDTMDAKLLQPTTCAAGIESCLKLKQVSFIFSRFYE</sequence>
<protein>
    <submittedName>
        <fullName evidence="3">Protein sleepless</fullName>
    </submittedName>
</protein>
<reference evidence="1 2" key="2">
    <citation type="submission" date="2018-11" db="EMBL/GenBank/DDBJ databases">
        <authorList>
            <consortium name="Pathogen Informatics"/>
        </authorList>
    </citation>
    <scope>NUCLEOTIDE SEQUENCE [LARGE SCALE GENOMIC DNA]</scope>
    <source>
        <strain evidence="1 2">Egypt</strain>
    </source>
</reference>
<organism evidence="3">
    <name type="scientific">Echinostoma caproni</name>
    <dbReference type="NCBI Taxonomy" id="27848"/>
    <lineage>
        <taxon>Eukaryota</taxon>
        <taxon>Metazoa</taxon>
        <taxon>Spiralia</taxon>
        <taxon>Lophotrochozoa</taxon>
        <taxon>Platyhelminthes</taxon>
        <taxon>Trematoda</taxon>
        <taxon>Digenea</taxon>
        <taxon>Plagiorchiida</taxon>
        <taxon>Echinostomata</taxon>
        <taxon>Echinostomatoidea</taxon>
        <taxon>Echinostomatidae</taxon>
        <taxon>Echinostoma</taxon>
    </lineage>
</organism>
<gene>
    <name evidence="1" type="ORF">ECPE_LOCUS13940</name>
</gene>
<dbReference type="OrthoDB" id="6420171at2759"/>
<dbReference type="AlphaFoldDB" id="A0A183B403"/>